<gene>
    <name evidence="2" type="ORF">BT62DRAFT_231709</name>
</gene>
<feature type="domain" description="PAS" evidence="1">
    <location>
        <begin position="3"/>
        <end position="55"/>
    </location>
</feature>
<protein>
    <recommendedName>
        <fullName evidence="1">PAS domain-containing protein</fullName>
    </recommendedName>
</protein>
<keyword evidence="3" id="KW-1185">Reference proteome</keyword>
<reference evidence="2" key="1">
    <citation type="submission" date="2020-11" db="EMBL/GenBank/DDBJ databases">
        <title>Adaptations for nitrogen fixation in a non-lichenized fungal sporocarp promotes dispersal by wood-feeding termites.</title>
        <authorList>
            <consortium name="DOE Joint Genome Institute"/>
            <person name="Koch R.A."/>
            <person name="Yoon G."/>
            <person name="Arayal U."/>
            <person name="Lail K."/>
            <person name="Amirebrahimi M."/>
            <person name="Labutti K."/>
            <person name="Lipzen A."/>
            <person name="Riley R."/>
            <person name="Barry K."/>
            <person name="Henrissat B."/>
            <person name="Grigoriev I.V."/>
            <person name="Herr J.R."/>
            <person name="Aime M.C."/>
        </authorList>
    </citation>
    <scope>NUCLEOTIDE SEQUENCE</scope>
    <source>
        <strain evidence="2">MCA 3950</strain>
    </source>
</reference>
<name>A0A9P8ARG2_9AGAR</name>
<dbReference type="InterPro" id="IPR000014">
    <property type="entry name" value="PAS"/>
</dbReference>
<dbReference type="Proteomes" id="UP000812287">
    <property type="component" value="Unassembled WGS sequence"/>
</dbReference>
<evidence type="ECO:0000259" key="1">
    <source>
        <dbReference type="Pfam" id="PF13188"/>
    </source>
</evidence>
<dbReference type="InterPro" id="IPR035965">
    <property type="entry name" value="PAS-like_dom_sf"/>
</dbReference>
<dbReference type="GeneID" id="66102452"/>
<comment type="caution">
    <text evidence="2">The sequence shown here is derived from an EMBL/GenBank/DDBJ whole genome shotgun (WGS) entry which is preliminary data.</text>
</comment>
<organism evidence="2 3">
    <name type="scientific">Guyanagaster necrorhizus</name>
    <dbReference type="NCBI Taxonomy" id="856835"/>
    <lineage>
        <taxon>Eukaryota</taxon>
        <taxon>Fungi</taxon>
        <taxon>Dikarya</taxon>
        <taxon>Basidiomycota</taxon>
        <taxon>Agaricomycotina</taxon>
        <taxon>Agaricomycetes</taxon>
        <taxon>Agaricomycetidae</taxon>
        <taxon>Agaricales</taxon>
        <taxon>Marasmiineae</taxon>
        <taxon>Physalacriaceae</taxon>
        <taxon>Guyanagaster</taxon>
    </lineage>
</organism>
<dbReference type="AlphaFoldDB" id="A0A9P8ARG2"/>
<evidence type="ECO:0000313" key="2">
    <source>
        <dbReference type="EMBL" id="KAG7444861.1"/>
    </source>
</evidence>
<accession>A0A9P8ARG2</accession>
<dbReference type="SUPFAM" id="SSF55785">
    <property type="entry name" value="PYP-like sensor domain (PAS domain)"/>
    <property type="match status" value="1"/>
</dbReference>
<dbReference type="EMBL" id="MU250539">
    <property type="protein sequence ID" value="KAG7444861.1"/>
    <property type="molecule type" value="Genomic_DNA"/>
</dbReference>
<dbReference type="OrthoDB" id="60033at2759"/>
<proteinExistence type="predicted"/>
<dbReference type="Pfam" id="PF13188">
    <property type="entry name" value="PAS_8"/>
    <property type="match status" value="1"/>
</dbReference>
<evidence type="ECO:0000313" key="3">
    <source>
        <dbReference type="Proteomes" id="UP000812287"/>
    </source>
</evidence>
<dbReference type="RefSeq" id="XP_043038361.1">
    <property type="nucleotide sequence ID" value="XM_043180156.1"/>
</dbReference>
<sequence>MQQRYQRMSELSPVAIFETEDVDHGLITYANERFFTLTCLPRKCIIGRLAPELQEAATRACLDAPIINGEPILFDAVFENGKDAFVEVIALSVGRLFASFLCNLQASSVTL</sequence>